<dbReference type="GO" id="GO:0004339">
    <property type="term" value="F:glucan 1,4-alpha-glucosidase activity"/>
    <property type="evidence" value="ECO:0007669"/>
    <property type="project" value="UniProtKB-EC"/>
</dbReference>
<comment type="catalytic activity">
    <reaction evidence="1">
        <text>Hydrolysis of terminal (1-&gt;4)-linked alpha-D-glucose residues successively from non-reducing ends of the chains with release of beta-D-glucose.</text>
        <dbReference type="EC" id="3.2.1.3"/>
    </reaction>
</comment>
<dbReference type="PANTHER" id="PTHR31616">
    <property type="entry name" value="TREHALASE"/>
    <property type="match status" value="1"/>
</dbReference>
<evidence type="ECO:0000256" key="6">
    <source>
        <dbReference type="ARBA" id="ARBA00023295"/>
    </source>
</evidence>
<dbReference type="PRINTS" id="PR00736">
    <property type="entry name" value="GLHYDRLASE15"/>
</dbReference>
<dbReference type="Gene3D" id="1.50.10.10">
    <property type="match status" value="1"/>
</dbReference>
<evidence type="ECO:0000313" key="9">
    <source>
        <dbReference type="EMBL" id="CAD7286014.1"/>
    </source>
</evidence>
<dbReference type="OrthoDB" id="5945495at2759"/>
<dbReference type="Pfam" id="PF00723">
    <property type="entry name" value="Glyco_hydro_15"/>
    <property type="match status" value="1"/>
</dbReference>
<dbReference type="InterPro" id="IPR011613">
    <property type="entry name" value="GH15-like"/>
</dbReference>
<protein>
    <recommendedName>
        <fullName evidence="3">glucan 1,4-alpha-glucosidase</fullName>
        <ecNumber evidence="3">3.2.1.3</ecNumber>
    </recommendedName>
</protein>
<evidence type="ECO:0000313" key="10">
    <source>
        <dbReference type="Proteomes" id="UP000678499"/>
    </source>
</evidence>
<keyword evidence="10" id="KW-1185">Reference proteome</keyword>
<dbReference type="InterPro" id="IPR000165">
    <property type="entry name" value="Glucoamylase"/>
</dbReference>
<dbReference type="EMBL" id="CAJPEX010037211">
    <property type="protein sequence ID" value="CAG0926166.1"/>
    <property type="molecule type" value="Genomic_DNA"/>
</dbReference>
<evidence type="ECO:0000259" key="8">
    <source>
        <dbReference type="Pfam" id="PF00723"/>
    </source>
</evidence>
<feature type="non-terminal residue" evidence="9">
    <location>
        <position position="1"/>
    </location>
</feature>
<evidence type="ECO:0000256" key="1">
    <source>
        <dbReference type="ARBA" id="ARBA00001863"/>
    </source>
</evidence>
<dbReference type="Proteomes" id="UP000678499">
    <property type="component" value="Unassembled WGS sequence"/>
</dbReference>
<reference evidence="9" key="1">
    <citation type="submission" date="2020-11" db="EMBL/GenBank/DDBJ databases">
        <authorList>
            <person name="Tran Van P."/>
        </authorList>
    </citation>
    <scope>NUCLEOTIDE SEQUENCE</scope>
</reference>
<dbReference type="EMBL" id="OA919248">
    <property type="protein sequence ID" value="CAD7286014.1"/>
    <property type="molecule type" value="Genomic_DNA"/>
</dbReference>
<dbReference type="AlphaFoldDB" id="A0A7R9C2L0"/>
<evidence type="ECO:0000256" key="4">
    <source>
        <dbReference type="ARBA" id="ARBA00022801"/>
    </source>
</evidence>
<accession>A0A7R9C2L0</accession>
<dbReference type="InterPro" id="IPR008928">
    <property type="entry name" value="6-hairpin_glycosidase_sf"/>
</dbReference>
<evidence type="ECO:0000256" key="3">
    <source>
        <dbReference type="ARBA" id="ARBA00012593"/>
    </source>
</evidence>
<organism evidence="9">
    <name type="scientific">Notodromas monacha</name>
    <dbReference type="NCBI Taxonomy" id="399045"/>
    <lineage>
        <taxon>Eukaryota</taxon>
        <taxon>Metazoa</taxon>
        <taxon>Ecdysozoa</taxon>
        <taxon>Arthropoda</taxon>
        <taxon>Crustacea</taxon>
        <taxon>Oligostraca</taxon>
        <taxon>Ostracoda</taxon>
        <taxon>Podocopa</taxon>
        <taxon>Podocopida</taxon>
        <taxon>Cypridocopina</taxon>
        <taxon>Cypridoidea</taxon>
        <taxon>Cyprididae</taxon>
        <taxon>Notodromas</taxon>
    </lineage>
</organism>
<sequence>HSIATFGEFLFPPESPEGASTVAFLAKKFCREYPINQADNEAGVPGVLIGRYPGDQYAGGNPWQLLTAVTAEFFYLGGQATLKKIQQKGNDYVLDPVENKEWLKLLQINTKISALDFAKAQSGAGDAIMNRMWEYVKNDGGRMDEQIDKNTGAQASAESLTWSYANILHAIHTRRQFVKLLN</sequence>
<evidence type="ECO:0000256" key="7">
    <source>
        <dbReference type="ARBA" id="ARBA00023326"/>
    </source>
</evidence>
<keyword evidence="6" id="KW-0326">Glycosidase</keyword>
<gene>
    <name evidence="9" type="ORF">NMOB1V02_LOCUS13616</name>
</gene>
<dbReference type="EC" id="3.2.1.3" evidence="3"/>
<evidence type="ECO:0000256" key="5">
    <source>
        <dbReference type="ARBA" id="ARBA00023277"/>
    </source>
</evidence>
<keyword evidence="5" id="KW-0119">Carbohydrate metabolism</keyword>
<proteinExistence type="inferred from homology"/>
<evidence type="ECO:0000256" key="2">
    <source>
        <dbReference type="ARBA" id="ARBA00006188"/>
    </source>
</evidence>
<comment type="similarity">
    <text evidence="2">Belongs to the glycosyl hydrolase 15 family.</text>
</comment>
<feature type="non-terminal residue" evidence="9">
    <location>
        <position position="182"/>
    </location>
</feature>
<dbReference type="InterPro" id="IPR012341">
    <property type="entry name" value="6hp_glycosidase-like_sf"/>
</dbReference>
<keyword evidence="4" id="KW-0378">Hydrolase</keyword>
<feature type="domain" description="GH15-like" evidence="8">
    <location>
        <begin position="12"/>
        <end position="171"/>
    </location>
</feature>
<dbReference type="PANTHER" id="PTHR31616:SF9">
    <property type="entry name" value="GLUCOAMYLASE, INTRACELLULAR SPORULATION-SPECIFIC"/>
    <property type="match status" value="1"/>
</dbReference>
<name>A0A7R9C2L0_9CRUS</name>
<keyword evidence="7" id="KW-0624">Polysaccharide degradation</keyword>
<dbReference type="SUPFAM" id="SSF48208">
    <property type="entry name" value="Six-hairpin glycosidases"/>
    <property type="match status" value="1"/>
</dbReference>
<dbReference type="GO" id="GO:0000272">
    <property type="term" value="P:polysaccharide catabolic process"/>
    <property type="evidence" value="ECO:0007669"/>
    <property type="project" value="UniProtKB-KW"/>
</dbReference>